<protein>
    <recommendedName>
        <fullName evidence="5">DUF2189 domain-containing protein</fullName>
    </recommendedName>
</protein>
<dbReference type="RefSeq" id="WP_122189866.1">
    <property type="nucleotide sequence ID" value="NZ_RFFH01000009.1"/>
</dbReference>
<dbReference type="EMBL" id="RFFH01000009">
    <property type="protein sequence ID" value="RMI30628.1"/>
    <property type="molecule type" value="Genomic_DNA"/>
</dbReference>
<proteinExistence type="predicted"/>
<dbReference type="AlphaFoldDB" id="A0A3M2L7W3"/>
<keyword evidence="2" id="KW-0472">Membrane</keyword>
<evidence type="ECO:0000256" key="2">
    <source>
        <dbReference type="SAM" id="Phobius"/>
    </source>
</evidence>
<sequence length="380" mass="38997">MTDTPPSAPGGPSTEDTDARFAARPGQHENPDPAPIPPPSTGGSRHGMAGAAGYPLLAGRGAPQYGTEPLEPAPPLTPPHGGAAVPPPSGRAPQNPGTPGTFAPSGPPQAGPVPPVPPPGYPPMGDNPVPPRDVPAPPYSSFAPPQESYAPPGPATEQMPLPPQSGYVPAYVPAADGVVSVPEALGYGWNRFRANPFSWIAITLVGFVAYLAVALVVNVGNMTSVPALLLLFLVVSIVIWLLQAAMIRGALFETDGNPPDFQAFFGFTDAGNVLITALIVFVATVVGFVLFVLPAIVIGVLCMFSLHFVIDHNADPFTAIRSSARLVLGNLGTVAVLVLCVAAMTVVAMIPCGLGLLVVGPVTIMAVTFAYRLLTGGRVV</sequence>
<dbReference type="Proteomes" id="UP000279275">
    <property type="component" value="Unassembled WGS sequence"/>
</dbReference>
<accession>A0A3M2L7W3</accession>
<dbReference type="PANTHER" id="PTHR40076">
    <property type="entry name" value="MEMBRANE PROTEIN-RELATED"/>
    <property type="match status" value="1"/>
</dbReference>
<evidence type="ECO:0000313" key="3">
    <source>
        <dbReference type="EMBL" id="RMI30628.1"/>
    </source>
</evidence>
<feature type="transmembrane region" description="Helical" evidence="2">
    <location>
        <begin position="263"/>
        <end position="282"/>
    </location>
</feature>
<evidence type="ECO:0000313" key="4">
    <source>
        <dbReference type="Proteomes" id="UP000279275"/>
    </source>
</evidence>
<feature type="compositionally biased region" description="Pro residues" evidence="1">
    <location>
        <begin position="128"/>
        <end position="138"/>
    </location>
</feature>
<dbReference type="OrthoDB" id="4829830at2"/>
<evidence type="ECO:0008006" key="5">
    <source>
        <dbReference type="Google" id="ProtNLM"/>
    </source>
</evidence>
<gene>
    <name evidence="3" type="ORF">EBN03_21445</name>
</gene>
<dbReference type="PANTHER" id="PTHR40076:SF1">
    <property type="entry name" value="MEMBRANE PROTEIN"/>
    <property type="match status" value="1"/>
</dbReference>
<keyword evidence="2" id="KW-1133">Transmembrane helix</keyword>
<name>A0A3M2L7W3_9NOCA</name>
<feature type="transmembrane region" description="Helical" evidence="2">
    <location>
        <begin position="331"/>
        <end position="350"/>
    </location>
</feature>
<feature type="compositionally biased region" description="Basic and acidic residues" evidence="1">
    <location>
        <begin position="17"/>
        <end position="31"/>
    </location>
</feature>
<reference evidence="3 4" key="1">
    <citation type="submission" date="2018-10" db="EMBL/GenBank/DDBJ databases">
        <title>Isolation from cow dung.</title>
        <authorList>
            <person name="Ling L."/>
        </authorList>
    </citation>
    <scope>NUCLEOTIDE SEQUENCE [LARGE SCALE GENOMIC DNA]</scope>
    <source>
        <strain evidence="3 4">NEAU-LL90</strain>
    </source>
</reference>
<feature type="region of interest" description="Disordered" evidence="1">
    <location>
        <begin position="1"/>
        <end position="162"/>
    </location>
</feature>
<dbReference type="InterPro" id="IPR010380">
    <property type="entry name" value="DUF975"/>
</dbReference>
<feature type="transmembrane region" description="Helical" evidence="2">
    <location>
        <begin position="197"/>
        <end position="217"/>
    </location>
</feature>
<keyword evidence="4" id="KW-1185">Reference proteome</keyword>
<feature type="transmembrane region" description="Helical" evidence="2">
    <location>
        <begin position="356"/>
        <end position="374"/>
    </location>
</feature>
<feature type="compositionally biased region" description="Pro residues" evidence="1">
    <location>
        <begin position="105"/>
        <end position="122"/>
    </location>
</feature>
<organism evidence="3 4">
    <name type="scientific">Nocardia stercoris</name>
    <dbReference type="NCBI Taxonomy" id="2483361"/>
    <lineage>
        <taxon>Bacteria</taxon>
        <taxon>Bacillati</taxon>
        <taxon>Actinomycetota</taxon>
        <taxon>Actinomycetes</taxon>
        <taxon>Mycobacteriales</taxon>
        <taxon>Nocardiaceae</taxon>
        <taxon>Nocardia</taxon>
    </lineage>
</organism>
<keyword evidence="2" id="KW-0812">Transmembrane</keyword>
<feature type="transmembrane region" description="Helical" evidence="2">
    <location>
        <begin position="288"/>
        <end position="310"/>
    </location>
</feature>
<comment type="caution">
    <text evidence="3">The sequence shown here is derived from an EMBL/GenBank/DDBJ whole genome shotgun (WGS) entry which is preliminary data.</text>
</comment>
<feature type="transmembrane region" description="Helical" evidence="2">
    <location>
        <begin position="223"/>
        <end position="242"/>
    </location>
</feature>
<evidence type="ECO:0000256" key="1">
    <source>
        <dbReference type="SAM" id="MobiDB-lite"/>
    </source>
</evidence>